<dbReference type="SUPFAM" id="SSF53649">
    <property type="entry name" value="Alkaline phosphatase-like"/>
    <property type="match status" value="1"/>
</dbReference>
<gene>
    <name evidence="1" type="ORF">FAP39_11005</name>
</gene>
<dbReference type="Proteomes" id="UP000306575">
    <property type="component" value="Unassembled WGS sequence"/>
</dbReference>
<dbReference type="EMBL" id="SULI01000012">
    <property type="protein sequence ID" value="TKZ19415.1"/>
    <property type="molecule type" value="Genomic_DNA"/>
</dbReference>
<dbReference type="Gene3D" id="3.40.720.10">
    <property type="entry name" value="Alkaline Phosphatase, subunit A"/>
    <property type="match status" value="1"/>
</dbReference>
<dbReference type="AlphaFoldDB" id="A0A4U7N1B3"/>
<protein>
    <recommendedName>
        <fullName evidence="3">Sulfatase N-terminal domain-containing protein</fullName>
    </recommendedName>
</protein>
<dbReference type="RefSeq" id="WP_138016450.1">
    <property type="nucleotide sequence ID" value="NZ_SULI01000012.1"/>
</dbReference>
<evidence type="ECO:0008006" key="3">
    <source>
        <dbReference type="Google" id="ProtNLM"/>
    </source>
</evidence>
<evidence type="ECO:0000313" key="1">
    <source>
        <dbReference type="EMBL" id="TKZ19415.1"/>
    </source>
</evidence>
<comment type="caution">
    <text evidence="1">The sequence shown here is derived from an EMBL/GenBank/DDBJ whole genome shotgun (WGS) entry which is preliminary data.</text>
</comment>
<reference evidence="1 2" key="1">
    <citation type="submission" date="2019-04" db="EMBL/GenBank/DDBJ databases">
        <title>Genome sequence of Pelagicola litoralis CL-ES2.</title>
        <authorList>
            <person name="Cao J."/>
        </authorList>
    </citation>
    <scope>NUCLEOTIDE SEQUENCE [LARGE SCALE GENOMIC DNA]</scope>
    <source>
        <strain evidence="1 2">CL-ES2</strain>
    </source>
</reference>
<name>A0A4U7N1B3_9RHOB</name>
<dbReference type="InterPro" id="IPR017850">
    <property type="entry name" value="Alkaline_phosphatase_core_sf"/>
</dbReference>
<accession>A0A4U7N1B3</accession>
<organism evidence="1 2">
    <name type="scientific">Shimia litoralis</name>
    <dbReference type="NCBI Taxonomy" id="420403"/>
    <lineage>
        <taxon>Bacteria</taxon>
        <taxon>Pseudomonadati</taxon>
        <taxon>Pseudomonadota</taxon>
        <taxon>Alphaproteobacteria</taxon>
        <taxon>Rhodobacterales</taxon>
        <taxon>Roseobacteraceae</taxon>
    </lineage>
</organism>
<evidence type="ECO:0000313" key="2">
    <source>
        <dbReference type="Proteomes" id="UP000306575"/>
    </source>
</evidence>
<proteinExistence type="predicted"/>
<keyword evidence="2" id="KW-1185">Reference proteome</keyword>
<sequence>MAEMFANAGDAAGVIGKWHIGHANGRCPTGHGFCEWCGVPYPTNESDYPSLAKLSGSGVSKALRFAKHEREHALEKCKAQLFELLEAIEPIQAPGRYIWAAALA</sequence>